<feature type="signal peptide" evidence="9">
    <location>
        <begin position="1"/>
        <end position="33"/>
    </location>
</feature>
<dbReference type="InterPro" id="IPR000917">
    <property type="entry name" value="Sulfatase_N"/>
</dbReference>
<dbReference type="EMBL" id="BMXI01000001">
    <property type="protein sequence ID" value="GHC42412.1"/>
    <property type="molecule type" value="Genomic_DNA"/>
</dbReference>
<dbReference type="InterPro" id="IPR028974">
    <property type="entry name" value="TSP_type-3_rpt"/>
</dbReference>
<reference evidence="11" key="1">
    <citation type="journal article" date="2014" name="Int. J. Syst. Evol. Microbiol.">
        <title>Complete genome sequence of Corynebacterium casei LMG S-19264T (=DSM 44701T), isolated from a smear-ripened cheese.</title>
        <authorList>
            <consortium name="US DOE Joint Genome Institute (JGI-PGF)"/>
            <person name="Walter F."/>
            <person name="Albersmeier A."/>
            <person name="Kalinowski J."/>
            <person name="Ruckert C."/>
        </authorList>
    </citation>
    <scope>NUCLEOTIDE SEQUENCE</scope>
    <source>
        <strain evidence="11">KCTC 12988</strain>
    </source>
</reference>
<feature type="chain" id="PRO_5037065443" description="Sulfatase N-terminal domain-containing protein" evidence="9">
    <location>
        <begin position="34"/>
        <end position="1203"/>
    </location>
</feature>
<dbReference type="RefSeq" id="WP_229809348.1">
    <property type="nucleotide sequence ID" value="NZ_BMXI01000001.1"/>
</dbReference>
<organism evidence="11 12">
    <name type="scientific">Roseibacillus persicicus</name>
    <dbReference type="NCBI Taxonomy" id="454148"/>
    <lineage>
        <taxon>Bacteria</taxon>
        <taxon>Pseudomonadati</taxon>
        <taxon>Verrucomicrobiota</taxon>
        <taxon>Verrucomicrobiia</taxon>
        <taxon>Verrucomicrobiales</taxon>
        <taxon>Verrucomicrobiaceae</taxon>
        <taxon>Roseibacillus</taxon>
    </lineage>
</organism>
<accession>A0A918TDA2</accession>
<reference evidence="11" key="2">
    <citation type="submission" date="2020-09" db="EMBL/GenBank/DDBJ databases">
        <authorList>
            <person name="Sun Q."/>
            <person name="Kim S."/>
        </authorList>
    </citation>
    <scope>NUCLEOTIDE SEQUENCE</scope>
    <source>
        <strain evidence="11">KCTC 12988</strain>
    </source>
</reference>
<evidence type="ECO:0000256" key="3">
    <source>
        <dbReference type="ARBA" id="ARBA00022525"/>
    </source>
</evidence>
<comment type="subcellular location">
    <subcellularLocation>
        <location evidence="1">Secreted</location>
    </subcellularLocation>
</comment>
<protein>
    <recommendedName>
        <fullName evidence="10">Sulfatase N-terminal domain-containing protein</fullName>
    </recommendedName>
</protein>
<dbReference type="InterPro" id="IPR017850">
    <property type="entry name" value="Alkaline_phosphatase_core_sf"/>
</dbReference>
<comment type="similarity">
    <text evidence="2">Belongs to the sulfatase family.</text>
</comment>
<dbReference type="Gene3D" id="4.10.1080.10">
    <property type="entry name" value="TSP type-3 repeat"/>
    <property type="match status" value="1"/>
</dbReference>
<evidence type="ECO:0000256" key="2">
    <source>
        <dbReference type="ARBA" id="ARBA00008779"/>
    </source>
</evidence>
<evidence type="ECO:0000256" key="6">
    <source>
        <dbReference type="ARBA" id="ARBA00022801"/>
    </source>
</evidence>
<dbReference type="InterPro" id="IPR024607">
    <property type="entry name" value="Sulfatase_CS"/>
</dbReference>
<dbReference type="PROSITE" id="PS00149">
    <property type="entry name" value="SULFATASE_2"/>
    <property type="match status" value="1"/>
</dbReference>
<dbReference type="Gene3D" id="3.40.720.10">
    <property type="entry name" value="Alkaline Phosphatase, subunit A"/>
    <property type="match status" value="1"/>
</dbReference>
<dbReference type="CDD" id="cd16143">
    <property type="entry name" value="ARS_like"/>
    <property type="match status" value="1"/>
</dbReference>
<evidence type="ECO:0000313" key="11">
    <source>
        <dbReference type="EMBL" id="GHC42412.1"/>
    </source>
</evidence>
<dbReference type="Pfam" id="PF00884">
    <property type="entry name" value="Sulfatase"/>
    <property type="match status" value="1"/>
</dbReference>
<keyword evidence="4" id="KW-0479">Metal-binding</keyword>
<dbReference type="GO" id="GO:0004065">
    <property type="term" value="F:arylsulfatase activity"/>
    <property type="evidence" value="ECO:0007669"/>
    <property type="project" value="TreeGrafter"/>
</dbReference>
<comment type="caution">
    <text evidence="11">The sequence shown here is derived from an EMBL/GenBank/DDBJ whole genome shotgun (WGS) entry which is preliminary data.</text>
</comment>
<dbReference type="GO" id="GO:0005509">
    <property type="term" value="F:calcium ion binding"/>
    <property type="evidence" value="ECO:0007669"/>
    <property type="project" value="InterPro"/>
</dbReference>
<evidence type="ECO:0000256" key="9">
    <source>
        <dbReference type="SAM" id="SignalP"/>
    </source>
</evidence>
<dbReference type="Pfam" id="PF18884">
    <property type="entry name" value="TSP3_bac"/>
    <property type="match status" value="3"/>
</dbReference>
<dbReference type="InterPro" id="IPR059100">
    <property type="entry name" value="TSP3_bac"/>
</dbReference>
<evidence type="ECO:0000256" key="5">
    <source>
        <dbReference type="ARBA" id="ARBA00022729"/>
    </source>
</evidence>
<feature type="compositionally biased region" description="Acidic residues" evidence="8">
    <location>
        <begin position="498"/>
        <end position="508"/>
    </location>
</feature>
<keyword evidence="3" id="KW-0964">Secreted</keyword>
<keyword evidence="5 9" id="KW-0732">Signal</keyword>
<evidence type="ECO:0000313" key="12">
    <source>
        <dbReference type="Proteomes" id="UP000644507"/>
    </source>
</evidence>
<keyword evidence="12" id="KW-1185">Reference proteome</keyword>
<dbReference type="PROSITE" id="PS00018">
    <property type="entry name" value="EF_HAND_1"/>
    <property type="match status" value="1"/>
</dbReference>
<dbReference type="Gene3D" id="3.30.1120.10">
    <property type="match status" value="1"/>
</dbReference>
<gene>
    <name evidence="11" type="ORF">GCM10007100_04280</name>
</gene>
<dbReference type="InterPro" id="IPR018247">
    <property type="entry name" value="EF_Hand_1_Ca_BS"/>
</dbReference>
<dbReference type="PANTHER" id="PTHR42693:SF53">
    <property type="entry name" value="ENDO-4-O-SULFATASE"/>
    <property type="match status" value="1"/>
</dbReference>
<keyword evidence="7" id="KW-0106">Calcium</keyword>
<evidence type="ECO:0000256" key="1">
    <source>
        <dbReference type="ARBA" id="ARBA00004613"/>
    </source>
</evidence>
<feature type="domain" description="Sulfatase N-terminal" evidence="10">
    <location>
        <begin position="725"/>
        <end position="1084"/>
    </location>
</feature>
<dbReference type="AlphaFoldDB" id="A0A918TDA2"/>
<feature type="compositionally biased region" description="Acidic residues" evidence="8">
    <location>
        <begin position="517"/>
        <end position="526"/>
    </location>
</feature>
<evidence type="ECO:0000259" key="10">
    <source>
        <dbReference type="Pfam" id="PF00884"/>
    </source>
</evidence>
<evidence type="ECO:0000256" key="7">
    <source>
        <dbReference type="ARBA" id="ARBA00022837"/>
    </source>
</evidence>
<name>A0A918TDA2_9BACT</name>
<evidence type="ECO:0000256" key="4">
    <source>
        <dbReference type="ARBA" id="ARBA00022723"/>
    </source>
</evidence>
<keyword evidence="6" id="KW-0378">Hydrolase</keyword>
<dbReference type="PANTHER" id="PTHR42693">
    <property type="entry name" value="ARYLSULFATASE FAMILY MEMBER"/>
    <property type="match status" value="1"/>
</dbReference>
<sequence>MMVISFAEKLPLPLSWRCGLLLALAVSPIPAPAAGISSASEVIFDVSFNGVADGLREDFSLISNSVGNPSWDNPTGEARMTIDVASSGTVGCVSDEAFPGEDYSLLTFSITVDSIVDADGGPTHNGHWVGLTGNRTQLWNNSELAGGADGWALGIRFLAGGIHLVYDNASGNEVVMAPLGSYSLVSLQDGYEVDFLFQSEGWEVCLTGIEGSVDASGSWPVGFDYATLTDDDSIFTGMTYQQANEAGTIVKLSSLAIHGDPAGSAVLTPTVIFTTDAQSPATTGASVVVSGDDPADSDFYLRERRNASEVDRRVSSFLHFDVSGLSPAEVNLPGFSATFTADYDFQLNSINSGASAVIGRVTNGAWDGATSLPLHAWGRDDAVDRTILIPDIAALPPGASVSADVTSIVRGWVNGTTDNFGFAVFIEELESNGVGLSNVQLVIASSADLDGDGLPDEYEISNGLNPNDASDRDTDMDLDGLSNFAEYTAGTSPQKSDSDEDGLSDGEEVQNTLTDPNDADSDDDGLLDGQEVNTVLSNPLDADSDDDFLNDFEELVIFRTNPTLADSDNDTFKDGVELAALSNPLEASITPSGQDSDEDGLLDSLEIAVFGNLAQPGLDDSDGDGFPNIVEQAFGSGISDASSSPSIGIDSSMELTFRRQRVAGVGYELLVSLDLKSWQPFLGFLTENAATPIDSDYEEAHYQAGDEHEKLFVKVKPRTEITGRPNIILFYTDDQGYGDMGANNQAAKFTTPSLDLLAAQGINFTDCHSSDTVCSPSRYGLLTGRYCWRTVLKQNVIGADDPALIANDRTTLASLLKDQGYATAMVGKWHLGMDIPGTNGNRDFSQPIRDMPLDVGFDHFYGIPASLNFGYLAWIEGRYTAVNPTQFTAKKANNLPGVFSDYRITPPYNRTSGLEAAPDFDDVLCLTRFTEEAIEWMTGQVEDAQSNKPFFIYIPYTSPHKPVIPRSDFLGLSDAGAYGDFMMETDHHIGNVLKFLDEKGLANNTMVIVSSDNGPETTYKSRVTTYDHDSAGIYRGGKRDIYEGGHRVPFVVRWPAGIKSPGRSWDRPVCQTDLLATCAEMLGVTLDDDSGEDSVSFFEVLRDDSASLSRLPMIHHSFSGRFSIREGDWKLIMPHEGSGYELYNLATDPTESNDVKAANPAKVEDLEAKITDIVTRGRTTAGSAVGNDTGWWDDLEWIEPVDY</sequence>
<dbReference type="SUPFAM" id="SSF53649">
    <property type="entry name" value="Alkaline phosphatase-like"/>
    <property type="match status" value="1"/>
</dbReference>
<dbReference type="Proteomes" id="UP000644507">
    <property type="component" value="Unassembled WGS sequence"/>
</dbReference>
<proteinExistence type="inferred from homology"/>
<feature type="region of interest" description="Disordered" evidence="8">
    <location>
        <begin position="454"/>
        <end position="528"/>
    </location>
</feature>
<evidence type="ECO:0000256" key="8">
    <source>
        <dbReference type="SAM" id="MobiDB-lite"/>
    </source>
</evidence>
<dbReference type="InterPro" id="IPR050738">
    <property type="entry name" value="Sulfatase"/>
</dbReference>